<evidence type="ECO:0000256" key="1">
    <source>
        <dbReference type="SAM" id="MobiDB-lite"/>
    </source>
</evidence>
<evidence type="ECO:0000313" key="3">
    <source>
        <dbReference type="Proteomes" id="UP000372890"/>
    </source>
</evidence>
<dbReference type="EC" id="3.1.26.12" evidence="2"/>
<dbReference type="AlphaFoldDB" id="A0A484WNG8"/>
<reference evidence="2 3" key="1">
    <citation type="submission" date="2019-03" db="EMBL/GenBank/DDBJ databases">
        <authorList>
            <consortium name="Pathogen Informatics"/>
        </authorList>
    </citation>
    <scope>NUCLEOTIDE SEQUENCE [LARGE SCALE GENOMIC DNA]</scope>
    <source>
        <strain evidence="2 3">NCTC9001</strain>
    </source>
</reference>
<name>A0A484WNG8_ECOLX</name>
<dbReference type="GO" id="GO:0008995">
    <property type="term" value="F:ribonuclease E activity"/>
    <property type="evidence" value="ECO:0007669"/>
    <property type="project" value="UniProtKB-EC"/>
</dbReference>
<feature type="region of interest" description="Disordered" evidence="1">
    <location>
        <begin position="87"/>
        <end position="138"/>
    </location>
</feature>
<keyword evidence="2" id="KW-0378">Hydrolase</keyword>
<feature type="compositionally biased region" description="Basic residues" evidence="1">
    <location>
        <begin position="112"/>
        <end position="130"/>
    </location>
</feature>
<accession>A0A484WNG8</accession>
<proteinExistence type="predicted"/>
<protein>
    <submittedName>
        <fullName evidence="2">Ribonuclease E</fullName>
        <ecNumber evidence="2">3.1.26.12</ecNumber>
        <ecNumber evidence="2">3.1.4.-</ecNumber>
    </submittedName>
</protein>
<dbReference type="EC" id="3.1.4.-" evidence="2"/>
<dbReference type="EMBL" id="CAADIS010000003">
    <property type="protein sequence ID" value="VFS13490.1"/>
    <property type="molecule type" value="Genomic_DNA"/>
</dbReference>
<sequence>MIKRQAQQEAKALNVEEQSVQETEQEERVRPVQPRRKQRQLNQKVRYEQSVAEEAVVAPVVEETVAAEPIVQEAPAPRTELVKVPLPVVAQAAPEQQEENNADNRDNGGMPRRSRRSPRHLRVSGQRRRRYRDERYPTQSPMPLTVACASPELASGKVWIRYPIVRPQDVQVEEQHEQEEVQVQPMVTEVPVAAAVKPVVSAPVVEEVAEVVEAPRSGCRTAT</sequence>
<dbReference type="Proteomes" id="UP000372890">
    <property type="component" value="Unassembled WGS sequence"/>
</dbReference>
<feature type="region of interest" description="Disordered" evidence="1">
    <location>
        <begin position="1"/>
        <end position="47"/>
    </location>
</feature>
<gene>
    <name evidence="2" type="primary">rne_3</name>
    <name evidence="2" type="ORF">NCTC9001_01020</name>
</gene>
<organism evidence="2 3">
    <name type="scientific">Escherichia coli</name>
    <dbReference type="NCBI Taxonomy" id="562"/>
    <lineage>
        <taxon>Bacteria</taxon>
        <taxon>Pseudomonadati</taxon>
        <taxon>Pseudomonadota</taxon>
        <taxon>Gammaproteobacteria</taxon>
        <taxon>Enterobacterales</taxon>
        <taxon>Enterobacteriaceae</taxon>
        <taxon>Escherichia</taxon>
    </lineage>
</organism>
<evidence type="ECO:0000313" key="2">
    <source>
        <dbReference type="EMBL" id="VFS13490.1"/>
    </source>
</evidence>